<keyword evidence="1" id="KW-0812">Transmembrane</keyword>
<keyword evidence="4" id="KW-1185">Reference proteome</keyword>
<feature type="transmembrane region" description="Helical" evidence="1">
    <location>
        <begin position="18"/>
        <end position="38"/>
    </location>
</feature>
<name>A0A5S5CK57_9BACL</name>
<reference evidence="3 4" key="1">
    <citation type="submission" date="2019-07" db="EMBL/GenBank/DDBJ databases">
        <title>Genomic Encyclopedia of Type Strains, Phase III (KMG-III): the genomes of soil and plant-associated and newly described type strains.</title>
        <authorList>
            <person name="Whitman W."/>
        </authorList>
    </citation>
    <scope>NUCLEOTIDE SEQUENCE [LARGE SCALE GENOMIC DNA]</scope>
    <source>
        <strain evidence="3 4">BL24</strain>
    </source>
</reference>
<comment type="caution">
    <text evidence="3">The sequence shown here is derived from an EMBL/GenBank/DDBJ whole genome shotgun (WGS) entry which is preliminary data.</text>
</comment>
<dbReference type="AlphaFoldDB" id="A0A5S5CK57"/>
<dbReference type="InterPro" id="IPR012854">
    <property type="entry name" value="Cu_amine_oxidase-like_N"/>
</dbReference>
<evidence type="ECO:0000313" key="3">
    <source>
        <dbReference type="EMBL" id="TYP79383.1"/>
    </source>
</evidence>
<sequence>MCYYCFELILFVVRGGDLLIWGTGIPVLSLAIILFLLIRTLFKKTSSLGALLVFTEPYSEARYKFQFTMPAYGEAFDGTFKPITPGTYDLYIDTGWSGSSQRVAVAPPAAPTLSINGVAVNDSALAPIVSNGVMLLPMRALAESFGWYVRWNAAHKPHSFQRSLIRRESTQEAVACRRYG</sequence>
<organism evidence="3 4">
    <name type="scientific">Paenibacillus methanolicus</name>
    <dbReference type="NCBI Taxonomy" id="582686"/>
    <lineage>
        <taxon>Bacteria</taxon>
        <taxon>Bacillati</taxon>
        <taxon>Bacillota</taxon>
        <taxon>Bacilli</taxon>
        <taxon>Bacillales</taxon>
        <taxon>Paenibacillaceae</taxon>
        <taxon>Paenibacillus</taxon>
    </lineage>
</organism>
<evidence type="ECO:0000256" key="1">
    <source>
        <dbReference type="SAM" id="Phobius"/>
    </source>
</evidence>
<gene>
    <name evidence="3" type="ORF">BCM02_101501</name>
</gene>
<accession>A0A5S5CK57</accession>
<evidence type="ECO:0000313" key="4">
    <source>
        <dbReference type="Proteomes" id="UP000323257"/>
    </source>
</evidence>
<dbReference type="Pfam" id="PF07833">
    <property type="entry name" value="Cu_amine_oxidN1"/>
    <property type="match status" value="1"/>
</dbReference>
<proteinExistence type="predicted"/>
<dbReference type="Proteomes" id="UP000323257">
    <property type="component" value="Unassembled WGS sequence"/>
</dbReference>
<evidence type="ECO:0000259" key="2">
    <source>
        <dbReference type="Pfam" id="PF07833"/>
    </source>
</evidence>
<dbReference type="InterPro" id="IPR036582">
    <property type="entry name" value="Mao_N_sf"/>
</dbReference>
<keyword evidence="1" id="KW-0472">Membrane</keyword>
<protein>
    <recommendedName>
        <fullName evidence="2">Copper amine oxidase-like N-terminal domain-containing protein</fullName>
    </recommendedName>
</protein>
<keyword evidence="1" id="KW-1133">Transmembrane helix</keyword>
<dbReference type="SUPFAM" id="SSF55383">
    <property type="entry name" value="Copper amine oxidase, domain N"/>
    <property type="match status" value="1"/>
</dbReference>
<feature type="domain" description="Copper amine oxidase-like N-terminal" evidence="2">
    <location>
        <begin position="115"/>
        <end position="156"/>
    </location>
</feature>
<dbReference type="EMBL" id="VNHS01000001">
    <property type="protein sequence ID" value="TYP79383.1"/>
    <property type="molecule type" value="Genomic_DNA"/>
</dbReference>